<dbReference type="Pfam" id="PF07690">
    <property type="entry name" value="MFS_1"/>
    <property type="match status" value="1"/>
</dbReference>
<sequence length="508" mass="56073">MAEKDLESKVENVEVYHKYAKLGISEEDAAFYEDFPEAKRKTMLRKIDIRLVPCLALLYLMAHIDRANIGNAKIEGLLEDLNMSAVQYNIVLSIFFIPYILLEVPSNIVLKKFKRPSVYLGILVVSWGSIMTGTGFVKGFGGLMTVRVLLGIAEAGFFPGAVYLITRWYDAKQLQLRIALFYCASALSGAFSGLLAFAIAKMDGLGGLPGWSWIFILEGAVTVLIGFMTPLVMPDSPELSQKWLTQEEIRYLLIQRYIKEGGKTNAAGEVAEKVKGKLFLELITDYKVYLQALILFTASTCAYGLKFTMPSITKSMGYTSSQAQLLTIPPYVAGATSALVMSYFSDKFQWRMPFVVGPLALITLGFCILTPLAPNITDQIPACYIGVMLICIGQYPTNPAGSAWIGGNLANDMKRSMGLALNICLGNLGGILGSYIFLDGQKPGYPLGFGLGLALAALTIISTLFLEYSYMRINKKRDAMTEEEIRAQYSDEQLARLGDKSPFFRHKL</sequence>
<name>A0ABR0K5B3_9EURO</name>
<evidence type="ECO:0000256" key="4">
    <source>
        <dbReference type="ARBA" id="ARBA00022989"/>
    </source>
</evidence>
<keyword evidence="5 6" id="KW-0472">Membrane</keyword>
<feature type="transmembrane region" description="Helical" evidence="6">
    <location>
        <begin position="211"/>
        <end position="233"/>
    </location>
</feature>
<dbReference type="InterPro" id="IPR020846">
    <property type="entry name" value="MFS_dom"/>
</dbReference>
<evidence type="ECO:0000259" key="7">
    <source>
        <dbReference type="PROSITE" id="PS50850"/>
    </source>
</evidence>
<dbReference type="InterPro" id="IPR036259">
    <property type="entry name" value="MFS_trans_sf"/>
</dbReference>
<accession>A0ABR0K5B3</accession>
<proteinExistence type="predicted"/>
<feature type="transmembrane region" description="Helical" evidence="6">
    <location>
        <begin position="84"/>
        <end position="104"/>
    </location>
</feature>
<organism evidence="8 9">
    <name type="scientific">Lithohypha guttulata</name>
    <dbReference type="NCBI Taxonomy" id="1690604"/>
    <lineage>
        <taxon>Eukaryota</taxon>
        <taxon>Fungi</taxon>
        <taxon>Dikarya</taxon>
        <taxon>Ascomycota</taxon>
        <taxon>Pezizomycotina</taxon>
        <taxon>Eurotiomycetes</taxon>
        <taxon>Chaetothyriomycetidae</taxon>
        <taxon>Chaetothyriales</taxon>
        <taxon>Trichomeriaceae</taxon>
        <taxon>Lithohypha</taxon>
    </lineage>
</organism>
<comment type="subcellular location">
    <subcellularLocation>
        <location evidence="1">Membrane</location>
        <topology evidence="1">Multi-pass membrane protein</topology>
    </subcellularLocation>
</comment>
<feature type="transmembrane region" description="Helical" evidence="6">
    <location>
        <begin position="379"/>
        <end position="397"/>
    </location>
</feature>
<reference evidence="8 9" key="1">
    <citation type="submission" date="2023-08" db="EMBL/GenBank/DDBJ databases">
        <title>Black Yeasts Isolated from many extreme environments.</title>
        <authorList>
            <person name="Coleine C."/>
            <person name="Stajich J.E."/>
            <person name="Selbmann L."/>
        </authorList>
    </citation>
    <scope>NUCLEOTIDE SEQUENCE [LARGE SCALE GENOMIC DNA]</scope>
    <source>
        <strain evidence="8 9">CCFEE 5885</strain>
    </source>
</reference>
<dbReference type="InterPro" id="IPR011701">
    <property type="entry name" value="MFS"/>
</dbReference>
<evidence type="ECO:0000256" key="6">
    <source>
        <dbReference type="SAM" id="Phobius"/>
    </source>
</evidence>
<feature type="transmembrane region" description="Helical" evidence="6">
    <location>
        <begin position="178"/>
        <end position="199"/>
    </location>
</feature>
<feature type="transmembrane region" description="Helical" evidence="6">
    <location>
        <begin position="444"/>
        <end position="466"/>
    </location>
</feature>
<feature type="transmembrane region" description="Helical" evidence="6">
    <location>
        <begin position="47"/>
        <end position="64"/>
    </location>
</feature>
<comment type="caution">
    <text evidence="8">The sequence shown here is derived from an EMBL/GenBank/DDBJ whole genome shotgun (WGS) entry which is preliminary data.</text>
</comment>
<dbReference type="PANTHER" id="PTHR43791">
    <property type="entry name" value="PERMEASE-RELATED"/>
    <property type="match status" value="1"/>
</dbReference>
<feature type="transmembrane region" description="Helical" evidence="6">
    <location>
        <begin position="352"/>
        <end position="373"/>
    </location>
</feature>
<evidence type="ECO:0000256" key="2">
    <source>
        <dbReference type="ARBA" id="ARBA00022448"/>
    </source>
</evidence>
<keyword evidence="9" id="KW-1185">Reference proteome</keyword>
<evidence type="ECO:0000313" key="9">
    <source>
        <dbReference type="Proteomes" id="UP001345013"/>
    </source>
</evidence>
<dbReference type="Proteomes" id="UP001345013">
    <property type="component" value="Unassembled WGS sequence"/>
</dbReference>
<keyword evidence="2" id="KW-0813">Transport</keyword>
<evidence type="ECO:0000313" key="8">
    <source>
        <dbReference type="EMBL" id="KAK5087339.1"/>
    </source>
</evidence>
<feature type="domain" description="Major facilitator superfamily (MFS) profile" evidence="7">
    <location>
        <begin position="51"/>
        <end position="474"/>
    </location>
</feature>
<dbReference type="Gene3D" id="1.20.1250.20">
    <property type="entry name" value="MFS general substrate transporter like domains"/>
    <property type="match status" value="2"/>
</dbReference>
<dbReference type="PANTHER" id="PTHR43791:SF54">
    <property type="entry name" value="MAJOR FACILITATOR SUPERFAMILY (MFS) PROFILE DOMAIN-CONTAINING PROTEIN-RELATED"/>
    <property type="match status" value="1"/>
</dbReference>
<keyword evidence="4 6" id="KW-1133">Transmembrane helix</keyword>
<evidence type="ECO:0000256" key="3">
    <source>
        <dbReference type="ARBA" id="ARBA00022692"/>
    </source>
</evidence>
<feature type="transmembrane region" description="Helical" evidence="6">
    <location>
        <begin position="325"/>
        <end position="345"/>
    </location>
</feature>
<dbReference type="EMBL" id="JAVRRG010000092">
    <property type="protein sequence ID" value="KAK5087339.1"/>
    <property type="molecule type" value="Genomic_DNA"/>
</dbReference>
<feature type="transmembrane region" description="Helical" evidence="6">
    <location>
        <begin position="116"/>
        <end position="136"/>
    </location>
</feature>
<feature type="transmembrane region" description="Helical" evidence="6">
    <location>
        <begin position="148"/>
        <end position="166"/>
    </location>
</feature>
<evidence type="ECO:0000256" key="5">
    <source>
        <dbReference type="ARBA" id="ARBA00023136"/>
    </source>
</evidence>
<gene>
    <name evidence="8" type="ORF">LTR24_006780</name>
</gene>
<feature type="transmembrane region" description="Helical" evidence="6">
    <location>
        <begin position="288"/>
        <end position="305"/>
    </location>
</feature>
<keyword evidence="3 6" id="KW-0812">Transmembrane</keyword>
<protein>
    <recommendedName>
        <fullName evidence="7">Major facilitator superfamily (MFS) profile domain-containing protein</fullName>
    </recommendedName>
</protein>
<feature type="transmembrane region" description="Helical" evidence="6">
    <location>
        <begin position="418"/>
        <end position="438"/>
    </location>
</feature>
<dbReference type="PROSITE" id="PS50850">
    <property type="entry name" value="MFS"/>
    <property type="match status" value="1"/>
</dbReference>
<dbReference type="SUPFAM" id="SSF103473">
    <property type="entry name" value="MFS general substrate transporter"/>
    <property type="match status" value="1"/>
</dbReference>
<evidence type="ECO:0000256" key="1">
    <source>
        <dbReference type="ARBA" id="ARBA00004141"/>
    </source>
</evidence>